<dbReference type="SUPFAM" id="SSF117074">
    <property type="entry name" value="Hypothetical protein PA1324"/>
    <property type="match status" value="1"/>
</dbReference>
<evidence type="ECO:0000313" key="5">
    <source>
        <dbReference type="Proteomes" id="UP001165423"/>
    </source>
</evidence>
<dbReference type="InterPro" id="IPR032288">
    <property type="entry name" value="Metallophos_C"/>
</dbReference>
<accession>A0ABT0A0G8</accession>
<dbReference type="Gene3D" id="3.60.21.10">
    <property type="match status" value="1"/>
</dbReference>
<feature type="chain" id="PRO_5045370901" evidence="1">
    <location>
        <begin position="23"/>
        <end position="527"/>
    </location>
</feature>
<feature type="domain" description="Calcineurin-like phosphoesterase" evidence="2">
    <location>
        <begin position="170"/>
        <end position="326"/>
    </location>
</feature>
<dbReference type="InterPro" id="IPR051918">
    <property type="entry name" value="STPP_CPPED1"/>
</dbReference>
<keyword evidence="5" id="KW-1185">Reference proteome</keyword>
<evidence type="ECO:0000259" key="2">
    <source>
        <dbReference type="Pfam" id="PF00149"/>
    </source>
</evidence>
<dbReference type="Pfam" id="PF16370">
    <property type="entry name" value="MetallophosC"/>
    <property type="match status" value="1"/>
</dbReference>
<feature type="domain" description="Calcineurin-like phosphoesterase C-terminal" evidence="3">
    <location>
        <begin position="347"/>
        <end position="510"/>
    </location>
</feature>
<dbReference type="CDD" id="cd00838">
    <property type="entry name" value="MPP_superfamily"/>
    <property type="match status" value="1"/>
</dbReference>
<evidence type="ECO:0000256" key="1">
    <source>
        <dbReference type="SAM" id="SignalP"/>
    </source>
</evidence>
<feature type="signal peptide" evidence="1">
    <location>
        <begin position="1"/>
        <end position="22"/>
    </location>
</feature>
<dbReference type="Pfam" id="PF00149">
    <property type="entry name" value="Metallophos"/>
    <property type="match status" value="1"/>
</dbReference>
<name>A0ABT0A0G8_9GAMM</name>
<protein>
    <submittedName>
        <fullName evidence="4">Calcineurin-like phosphoesterase C-terminal domain-containing protein</fullName>
    </submittedName>
</protein>
<dbReference type="SUPFAM" id="SSF56300">
    <property type="entry name" value="Metallo-dependent phosphatases"/>
    <property type="match status" value="1"/>
</dbReference>
<organism evidence="4 5">
    <name type="scientific">Cognatiluteimonas sedimenti</name>
    <dbReference type="NCBI Taxonomy" id="2927791"/>
    <lineage>
        <taxon>Bacteria</taxon>
        <taxon>Pseudomonadati</taxon>
        <taxon>Pseudomonadota</taxon>
        <taxon>Gammaproteobacteria</taxon>
        <taxon>Lysobacterales</taxon>
        <taxon>Lysobacteraceae</taxon>
        <taxon>Cognatiluteimonas</taxon>
    </lineage>
</organism>
<dbReference type="Proteomes" id="UP001165423">
    <property type="component" value="Unassembled WGS sequence"/>
</dbReference>
<dbReference type="RefSeq" id="WP_243318226.1">
    <property type="nucleotide sequence ID" value="NZ_JALGCL010000001.1"/>
</dbReference>
<dbReference type="InterPro" id="IPR013783">
    <property type="entry name" value="Ig-like_fold"/>
</dbReference>
<reference evidence="4 5" key="1">
    <citation type="submission" date="2022-03" db="EMBL/GenBank/DDBJ databases">
        <title>Luteimonas soily sp. nov., a novel bacterium isolated from the soil.</title>
        <authorList>
            <person name="Zhang X."/>
        </authorList>
    </citation>
    <scope>NUCLEOTIDE SEQUENCE [LARGE SCALE GENOMIC DNA]</scope>
    <source>
        <strain evidence="4 5">50</strain>
    </source>
</reference>
<dbReference type="InterPro" id="IPR029052">
    <property type="entry name" value="Metallo-depent_PP-like"/>
</dbReference>
<keyword evidence="1" id="KW-0732">Signal</keyword>
<dbReference type="EMBL" id="JALGCL010000001">
    <property type="protein sequence ID" value="MCJ0824469.1"/>
    <property type="molecule type" value="Genomic_DNA"/>
</dbReference>
<evidence type="ECO:0000313" key="4">
    <source>
        <dbReference type="EMBL" id="MCJ0824469.1"/>
    </source>
</evidence>
<gene>
    <name evidence="4" type="ORF">MQC88_00600</name>
</gene>
<dbReference type="InterPro" id="IPR004843">
    <property type="entry name" value="Calcineurin-like_PHP"/>
</dbReference>
<dbReference type="Gene3D" id="2.60.40.10">
    <property type="entry name" value="Immunoglobulins"/>
    <property type="match status" value="1"/>
</dbReference>
<comment type="caution">
    <text evidence="4">The sequence shown here is derived from an EMBL/GenBank/DDBJ whole genome shotgun (WGS) entry which is preliminary data.</text>
</comment>
<evidence type="ECO:0000259" key="3">
    <source>
        <dbReference type="Pfam" id="PF16370"/>
    </source>
</evidence>
<dbReference type="PANTHER" id="PTHR43143:SF6">
    <property type="entry name" value="BLL3016 PROTEIN"/>
    <property type="match status" value="1"/>
</dbReference>
<dbReference type="PANTHER" id="PTHR43143">
    <property type="entry name" value="METALLOPHOSPHOESTERASE, CALCINEURIN SUPERFAMILY"/>
    <property type="match status" value="1"/>
</dbReference>
<sequence length="527" mass="56148">MTAARFGPLLALALLAPAGAVAAAQLGGTVFEDANGNGRRDAGEPGIAGVALSNGRDIVRSATDGSYAIAARADDVVFAIKPADRRFGMRADGLPAFWRVGTQAAHGAGSGAGNAAGPPFDVALSRRRNVRGPMQVLLFSDPQVASLVDVDYYYTDIVAPLAGTSAALGMTLGDLVDDAPDLYPALNAVTASLGVPWLHVAGNHDIDAGAASDADNLRTFHARYGPDTVAWEEAQATFIGLDDVIAMPGQRPAYVGGLREDQFAFLEAYLPTVRKDRLLVVAAHIPFFDTAPAGVPPTFRAADRERLFALLRDFPHVLLLSGHTHNQMHVFHQAANGWHGATPLHQYNVGAACGAYWSGVEDAQGVPDSTMGDGTPNGYAVLAVAGHGDYRLAWHNARDAADSQIGLHAPKVLRRGAYPAFGVYANVYMGFDGGRVEYRIDEGDWKPMAKVLAPDPRLLAENARDDEADALRGYDRSPEATPSTHLWRGVLATDLAAGSHRVEVRYFDPWRGEQRAATDYRLDEPAP</sequence>
<proteinExistence type="predicted"/>